<dbReference type="SUPFAM" id="SSF53901">
    <property type="entry name" value="Thiolase-like"/>
    <property type="match status" value="1"/>
</dbReference>
<dbReference type="NCBIfam" id="TIGR00747">
    <property type="entry name" value="fabH"/>
    <property type="match status" value="1"/>
</dbReference>
<dbReference type="Gene3D" id="3.40.47.10">
    <property type="match status" value="2"/>
</dbReference>
<evidence type="ECO:0000256" key="6">
    <source>
        <dbReference type="ARBA" id="ARBA00022832"/>
    </source>
</evidence>
<evidence type="ECO:0000256" key="5">
    <source>
        <dbReference type="ARBA" id="ARBA00022679"/>
    </source>
</evidence>
<dbReference type="AlphaFoldDB" id="A0A919RJT4"/>
<dbReference type="PANTHER" id="PTHR34069">
    <property type="entry name" value="3-OXOACYL-[ACYL-CARRIER-PROTEIN] SYNTHASE 3"/>
    <property type="match status" value="1"/>
</dbReference>
<feature type="domain" description="Beta-ketoacyl-[acyl-carrier-protein] synthase III N-terminal" evidence="11">
    <location>
        <begin position="115"/>
        <end position="191"/>
    </location>
</feature>
<dbReference type="RefSeq" id="WP_204030147.1">
    <property type="nucleotide sequence ID" value="NZ_BOOW01000032.1"/>
</dbReference>
<keyword evidence="9" id="KW-0012">Acyltransferase</keyword>
<dbReference type="Proteomes" id="UP000606172">
    <property type="component" value="Unassembled WGS sequence"/>
</dbReference>
<evidence type="ECO:0000313" key="13">
    <source>
        <dbReference type="Proteomes" id="UP000606172"/>
    </source>
</evidence>
<keyword evidence="3" id="KW-0963">Cytoplasm</keyword>
<keyword evidence="5" id="KW-0808">Transferase</keyword>
<dbReference type="PANTHER" id="PTHR34069:SF2">
    <property type="entry name" value="BETA-KETOACYL-[ACYL-CARRIER-PROTEIN] SYNTHASE III"/>
    <property type="match status" value="1"/>
</dbReference>
<dbReference type="Pfam" id="PF08541">
    <property type="entry name" value="ACP_syn_III_C"/>
    <property type="match status" value="1"/>
</dbReference>
<evidence type="ECO:0000259" key="11">
    <source>
        <dbReference type="Pfam" id="PF08545"/>
    </source>
</evidence>
<keyword evidence="7" id="KW-0443">Lipid metabolism</keyword>
<evidence type="ECO:0000256" key="8">
    <source>
        <dbReference type="ARBA" id="ARBA00023160"/>
    </source>
</evidence>
<evidence type="ECO:0000256" key="2">
    <source>
        <dbReference type="ARBA" id="ARBA00008642"/>
    </source>
</evidence>
<organism evidence="12 13">
    <name type="scientific">Sinosporangium siamense</name>
    <dbReference type="NCBI Taxonomy" id="1367973"/>
    <lineage>
        <taxon>Bacteria</taxon>
        <taxon>Bacillati</taxon>
        <taxon>Actinomycetota</taxon>
        <taxon>Actinomycetes</taxon>
        <taxon>Streptosporangiales</taxon>
        <taxon>Streptosporangiaceae</taxon>
        <taxon>Sinosporangium</taxon>
    </lineage>
</organism>
<keyword evidence="6" id="KW-0276">Fatty acid metabolism</keyword>
<reference evidence="12" key="1">
    <citation type="submission" date="2021-01" db="EMBL/GenBank/DDBJ databases">
        <title>Whole genome shotgun sequence of Sinosporangium siamense NBRC 109515.</title>
        <authorList>
            <person name="Komaki H."/>
            <person name="Tamura T."/>
        </authorList>
    </citation>
    <scope>NUCLEOTIDE SEQUENCE</scope>
    <source>
        <strain evidence="12">NBRC 109515</strain>
    </source>
</reference>
<evidence type="ECO:0000256" key="3">
    <source>
        <dbReference type="ARBA" id="ARBA00022490"/>
    </source>
</evidence>
<evidence type="ECO:0000256" key="4">
    <source>
        <dbReference type="ARBA" id="ARBA00022516"/>
    </source>
</evidence>
<evidence type="ECO:0000259" key="10">
    <source>
        <dbReference type="Pfam" id="PF08541"/>
    </source>
</evidence>
<accession>A0A919RJT4</accession>
<dbReference type="InterPro" id="IPR016039">
    <property type="entry name" value="Thiolase-like"/>
</dbReference>
<gene>
    <name evidence="12" type="primary">fabH1</name>
    <name evidence="12" type="ORF">Ssi02_53140</name>
</gene>
<keyword evidence="4" id="KW-0444">Lipid biosynthesis</keyword>
<dbReference type="InterPro" id="IPR004655">
    <property type="entry name" value="FabH"/>
</dbReference>
<sequence>MRMRNSAEPRYSRIMGLGVYRPARSVPNSEIAEGLGLTEEWIERRSGVRSRRYAGAEETLTAMSVAAAEKALAQAGVDADRIGFVLVATTTHLTQMPSLASEVALRVGATEAGALDILAACAGFSYGLAMGSDMVRAGTADHVLIVAAERVTDILDHSDPSTAFLFADGAGAVVVGPSATPGIGPVIWGSDAGRADAVGMTGFWHPSLRTDPETPWPVLGMIGWKVYRWAVENLATAGSRALEAAGVTVNELSAFIPHQANRLITEEMAARLKLPPGVVVAQDVRESGNTSSASIPLAMDTLLSKGEVVSGELALLIGFGSGVVYASQVVRLP</sequence>
<dbReference type="EMBL" id="BOOW01000032">
    <property type="protein sequence ID" value="GII95083.1"/>
    <property type="molecule type" value="Genomic_DNA"/>
</dbReference>
<comment type="caution">
    <text evidence="12">The sequence shown here is derived from an EMBL/GenBank/DDBJ whole genome shotgun (WGS) entry which is preliminary data.</text>
</comment>
<dbReference type="InterPro" id="IPR013747">
    <property type="entry name" value="ACP_syn_III_C"/>
</dbReference>
<proteinExistence type="inferred from homology"/>
<comment type="similarity">
    <text evidence="2">Belongs to the thiolase-like superfamily. FabH family.</text>
</comment>
<comment type="pathway">
    <text evidence="1">Lipid metabolism.</text>
</comment>
<dbReference type="GO" id="GO:0006633">
    <property type="term" value="P:fatty acid biosynthetic process"/>
    <property type="evidence" value="ECO:0007669"/>
    <property type="project" value="UniProtKB-KW"/>
</dbReference>
<dbReference type="CDD" id="cd00830">
    <property type="entry name" value="KAS_III"/>
    <property type="match status" value="1"/>
</dbReference>
<dbReference type="GO" id="GO:0004315">
    <property type="term" value="F:3-oxoacyl-[acyl-carrier-protein] synthase activity"/>
    <property type="evidence" value="ECO:0007669"/>
    <property type="project" value="InterPro"/>
</dbReference>
<feature type="domain" description="Beta-ketoacyl-[acyl-carrier-protein] synthase III C-terminal" evidence="10">
    <location>
        <begin position="242"/>
        <end position="331"/>
    </location>
</feature>
<evidence type="ECO:0000256" key="9">
    <source>
        <dbReference type="ARBA" id="ARBA00023315"/>
    </source>
</evidence>
<dbReference type="Pfam" id="PF08545">
    <property type="entry name" value="ACP_syn_III"/>
    <property type="match status" value="1"/>
</dbReference>
<keyword evidence="13" id="KW-1185">Reference proteome</keyword>
<evidence type="ECO:0000256" key="1">
    <source>
        <dbReference type="ARBA" id="ARBA00005189"/>
    </source>
</evidence>
<dbReference type="InterPro" id="IPR013751">
    <property type="entry name" value="ACP_syn_III_N"/>
</dbReference>
<name>A0A919RJT4_9ACTN</name>
<evidence type="ECO:0000256" key="7">
    <source>
        <dbReference type="ARBA" id="ARBA00023098"/>
    </source>
</evidence>
<dbReference type="GO" id="GO:0044550">
    <property type="term" value="P:secondary metabolite biosynthetic process"/>
    <property type="evidence" value="ECO:0007669"/>
    <property type="project" value="TreeGrafter"/>
</dbReference>
<dbReference type="NCBIfam" id="NF006829">
    <property type="entry name" value="PRK09352.1"/>
    <property type="match status" value="1"/>
</dbReference>
<evidence type="ECO:0000313" key="12">
    <source>
        <dbReference type="EMBL" id="GII95083.1"/>
    </source>
</evidence>
<protein>
    <submittedName>
        <fullName evidence="12">3-oxoacyl-[acyl-carrier-protein] synthase 3 protein 1</fullName>
    </submittedName>
</protein>
<keyword evidence="8" id="KW-0275">Fatty acid biosynthesis</keyword>